<keyword evidence="7" id="KW-0645">Protease</keyword>
<sequence length="294" mass="30402">MTDLVEIGRFRRRADAEPLALVLAAVGVDYRLVGDGWGVSLLVAAPDVERARRELELYAHENVPAPKPRAEPSAAFHGLGAALFCCMILLFFHGADERRLLGIDWSAAGAAQAGLIRAGAWWRTVTALTLHADAVHLLGNLAAGIAFGLLATQLLGAGLAWLAILVGGALGNALDAFLSTPEHTAVGASTALFAALGILAGYWRRAGVVPWRGGVRRWAPLAAGVLLLVQLGTSGERTAVGAHVAGFGTGVTLGLLLAHHGSRIPRGPRAQAIYGAIACGLVVSAWLLALGHAG</sequence>
<feature type="transmembrane region" description="Helical" evidence="5">
    <location>
        <begin position="215"/>
        <end position="233"/>
    </location>
</feature>
<dbReference type="EC" id="3.4.21.-" evidence="7"/>
<feature type="transmembrane region" description="Helical" evidence="5">
    <location>
        <begin position="270"/>
        <end position="289"/>
    </location>
</feature>
<name>A0ABU8XUZ5_9PROT</name>
<dbReference type="InterPro" id="IPR035952">
    <property type="entry name" value="Rhomboid-like_sf"/>
</dbReference>
<dbReference type="PANTHER" id="PTHR43066">
    <property type="entry name" value="RHOMBOID-RELATED PROTEIN"/>
    <property type="match status" value="1"/>
</dbReference>
<evidence type="ECO:0000313" key="7">
    <source>
        <dbReference type="EMBL" id="MEK0084194.1"/>
    </source>
</evidence>
<dbReference type="EMBL" id="JBBLZC010000013">
    <property type="protein sequence ID" value="MEK0084194.1"/>
    <property type="molecule type" value="Genomic_DNA"/>
</dbReference>
<feature type="transmembrane region" description="Helical" evidence="5">
    <location>
        <begin position="184"/>
        <end position="203"/>
    </location>
</feature>
<keyword evidence="4 5" id="KW-0472">Membrane</keyword>
<reference evidence="7 8" key="1">
    <citation type="submission" date="2024-01" db="EMBL/GenBank/DDBJ databases">
        <title>Multi-omics insights into the function and evolution of sodium benzoate biodegradation pathways in Benzoatithermus flavus gen. nov., sp. nov. from hot spring.</title>
        <authorList>
            <person name="Hu C.-J."/>
            <person name="Li W.-J."/>
        </authorList>
    </citation>
    <scope>NUCLEOTIDE SEQUENCE [LARGE SCALE GENOMIC DNA]</scope>
    <source>
        <strain evidence="7 8">SYSU G07066</strain>
    </source>
</reference>
<dbReference type="SUPFAM" id="SSF144091">
    <property type="entry name" value="Rhomboid-like"/>
    <property type="match status" value="1"/>
</dbReference>
<dbReference type="Gene3D" id="1.20.1540.10">
    <property type="entry name" value="Rhomboid-like"/>
    <property type="match status" value="1"/>
</dbReference>
<feature type="transmembrane region" description="Helical" evidence="5">
    <location>
        <begin position="74"/>
        <end position="93"/>
    </location>
</feature>
<evidence type="ECO:0000256" key="3">
    <source>
        <dbReference type="ARBA" id="ARBA00022989"/>
    </source>
</evidence>
<accession>A0ABU8XUZ5</accession>
<proteinExistence type="predicted"/>
<dbReference type="GO" id="GO:0008233">
    <property type="term" value="F:peptidase activity"/>
    <property type="evidence" value="ECO:0007669"/>
    <property type="project" value="UniProtKB-KW"/>
</dbReference>
<keyword evidence="8" id="KW-1185">Reference proteome</keyword>
<dbReference type="Proteomes" id="UP001375743">
    <property type="component" value="Unassembled WGS sequence"/>
</dbReference>
<dbReference type="RefSeq" id="WP_418160043.1">
    <property type="nucleotide sequence ID" value="NZ_JBBLZC010000013.1"/>
</dbReference>
<evidence type="ECO:0000256" key="1">
    <source>
        <dbReference type="ARBA" id="ARBA00004141"/>
    </source>
</evidence>
<comment type="caution">
    <text evidence="7">The sequence shown here is derived from an EMBL/GenBank/DDBJ whole genome shotgun (WGS) entry which is preliminary data.</text>
</comment>
<evidence type="ECO:0000259" key="6">
    <source>
        <dbReference type="Pfam" id="PF01694"/>
    </source>
</evidence>
<organism evidence="7 8">
    <name type="scientific">Benzoatithermus flavus</name>
    <dbReference type="NCBI Taxonomy" id="3108223"/>
    <lineage>
        <taxon>Bacteria</taxon>
        <taxon>Pseudomonadati</taxon>
        <taxon>Pseudomonadota</taxon>
        <taxon>Alphaproteobacteria</taxon>
        <taxon>Geminicoccales</taxon>
        <taxon>Geminicoccaceae</taxon>
        <taxon>Benzoatithermus</taxon>
    </lineage>
</organism>
<dbReference type="PANTHER" id="PTHR43066:SF5">
    <property type="entry name" value="RHOMBOID-LIKE PROTEIN 11, CHLOROPLASTIC-RELATED"/>
    <property type="match status" value="1"/>
</dbReference>
<evidence type="ECO:0000256" key="5">
    <source>
        <dbReference type="SAM" id="Phobius"/>
    </source>
</evidence>
<evidence type="ECO:0000256" key="2">
    <source>
        <dbReference type="ARBA" id="ARBA00022692"/>
    </source>
</evidence>
<feature type="transmembrane region" description="Helical" evidence="5">
    <location>
        <begin position="239"/>
        <end position="258"/>
    </location>
</feature>
<dbReference type="InterPro" id="IPR022764">
    <property type="entry name" value="Peptidase_S54_rhomboid_dom"/>
</dbReference>
<dbReference type="GO" id="GO:0006508">
    <property type="term" value="P:proteolysis"/>
    <property type="evidence" value="ECO:0007669"/>
    <property type="project" value="UniProtKB-KW"/>
</dbReference>
<dbReference type="Pfam" id="PF01694">
    <property type="entry name" value="Rhomboid"/>
    <property type="match status" value="1"/>
</dbReference>
<protein>
    <submittedName>
        <fullName evidence="7">Rhomboid family intramembrane serine protease</fullName>
        <ecNumber evidence="7">3.4.21.-</ecNumber>
    </submittedName>
</protein>
<feature type="domain" description="Peptidase S54 rhomboid" evidence="6">
    <location>
        <begin position="119"/>
        <end position="258"/>
    </location>
</feature>
<keyword evidence="2 5" id="KW-0812">Transmembrane</keyword>
<keyword evidence="7" id="KW-0378">Hydrolase</keyword>
<keyword evidence="3 5" id="KW-1133">Transmembrane helix</keyword>
<gene>
    <name evidence="7" type="ORF">U1T56_13605</name>
</gene>
<comment type="subcellular location">
    <subcellularLocation>
        <location evidence="1">Membrane</location>
        <topology evidence="1">Multi-pass membrane protein</topology>
    </subcellularLocation>
</comment>
<evidence type="ECO:0000313" key="8">
    <source>
        <dbReference type="Proteomes" id="UP001375743"/>
    </source>
</evidence>
<evidence type="ECO:0000256" key="4">
    <source>
        <dbReference type="ARBA" id="ARBA00023136"/>
    </source>
</evidence>